<evidence type="ECO:0000313" key="3">
    <source>
        <dbReference type="EMBL" id="TLE13254.1"/>
    </source>
</evidence>
<protein>
    <submittedName>
        <fullName evidence="3">RepB family plasmid replication initiator protein</fullName>
    </submittedName>
</protein>
<dbReference type="Gene3D" id="1.10.10.10">
    <property type="entry name" value="Winged helix-like DNA-binding domain superfamily/Winged helix DNA-binding domain"/>
    <property type="match status" value="1"/>
</dbReference>
<sequence>MQNSDKKKQEVNDNGFTINKHNEFIKVQMIKRQMTLTQAKLFDSIIATIQYLIKNDQIDASMELQEDRILRIDYNLFYSCMLDGVSKKRINKKEIAQGLDDLVSITYKWMTKTGFGSASIFTRAEIDYTTNEVIIQLGKDFNKARVIPQQEYTKMLCGNLNMLRSIHSRILYQYLKMLLGSNTEKAFKNTIYLSLESIQRIFSLNKKDHQSYFSQPNILVKRCIKEPIQEINKNDSLDIVVNFELKKNKNKTIGVTLFFHHKKTNYDSEYLKSDFNQFKKQVIEKYKGKSVIQGVLNYSLETTFSINQNSLIVNNTTQKVLSSDEAYHIWSFMYKNQSLIGKFFSHKELLLKEYKSKTFLMNNELFTLVDIEDGDIEDTFTLVLENNEKTIGRIKSMSKEQIKGLQWQ</sequence>
<evidence type="ECO:0000313" key="4">
    <source>
        <dbReference type="Proteomes" id="UP000029920"/>
    </source>
</evidence>
<dbReference type="GO" id="GO:0003887">
    <property type="term" value="F:DNA-directed DNA polymerase activity"/>
    <property type="evidence" value="ECO:0007669"/>
    <property type="project" value="InterPro"/>
</dbReference>
<gene>
    <name evidence="3" type="ORF">LS72_010095</name>
</gene>
<dbReference type="Pfam" id="PF01051">
    <property type="entry name" value="Rep3_N"/>
    <property type="match status" value="1"/>
</dbReference>
<accession>A0A4U8UDQ0</accession>
<dbReference type="AlphaFoldDB" id="A0A4U8UDQ0"/>
<evidence type="ECO:0000259" key="2">
    <source>
        <dbReference type="Pfam" id="PF01051"/>
    </source>
</evidence>
<dbReference type="InterPro" id="IPR000525">
    <property type="entry name" value="Initiator_Rep_WH1"/>
</dbReference>
<comment type="similarity">
    <text evidence="1">Belongs to the initiator RepB protein family.</text>
</comment>
<reference evidence="3 4" key="1">
    <citation type="journal article" date="2014" name="Genome Announc.">
        <title>Draft genome sequences of eight enterohepatic helicobacter species isolated from both laboratory and wild rodents.</title>
        <authorList>
            <person name="Sheh A."/>
            <person name="Shen Z."/>
            <person name="Fox J.G."/>
        </authorList>
    </citation>
    <scope>NUCLEOTIDE SEQUENCE [LARGE SCALE GENOMIC DNA]</scope>
    <source>
        <strain evidence="3 4">MIT-03-7007</strain>
    </source>
</reference>
<dbReference type="EMBL" id="JRPC02000048">
    <property type="protein sequence ID" value="TLE13254.1"/>
    <property type="molecule type" value="Genomic_DNA"/>
</dbReference>
<dbReference type="InterPro" id="IPR036388">
    <property type="entry name" value="WH-like_DNA-bd_sf"/>
</dbReference>
<feature type="domain" description="Initiator Rep protein WH1" evidence="2">
    <location>
        <begin position="18"/>
        <end position="176"/>
    </location>
</feature>
<keyword evidence="4" id="KW-1185">Reference proteome</keyword>
<organism evidence="3 4">
    <name type="scientific">Helicobacter apodemus</name>
    <dbReference type="NCBI Taxonomy" id="135569"/>
    <lineage>
        <taxon>Bacteria</taxon>
        <taxon>Pseudomonadati</taxon>
        <taxon>Campylobacterota</taxon>
        <taxon>Epsilonproteobacteria</taxon>
        <taxon>Campylobacterales</taxon>
        <taxon>Helicobacteraceae</taxon>
        <taxon>Helicobacter</taxon>
    </lineage>
</organism>
<proteinExistence type="inferred from homology"/>
<comment type="caution">
    <text evidence="3">The sequence shown here is derived from an EMBL/GenBank/DDBJ whole genome shotgun (WGS) entry which is preliminary data.</text>
</comment>
<dbReference type="SUPFAM" id="SSF46785">
    <property type="entry name" value="Winged helix' DNA-binding domain"/>
    <property type="match status" value="1"/>
</dbReference>
<dbReference type="InterPro" id="IPR036390">
    <property type="entry name" value="WH_DNA-bd_sf"/>
</dbReference>
<dbReference type="Proteomes" id="UP000029920">
    <property type="component" value="Unassembled WGS sequence"/>
</dbReference>
<name>A0A4U8UDQ0_9HELI</name>
<evidence type="ECO:0000256" key="1">
    <source>
        <dbReference type="ARBA" id="ARBA00038283"/>
    </source>
</evidence>
<dbReference type="RefSeq" id="WP_034555222.1">
    <property type="nucleotide sequence ID" value="NZ_JRPC02000048.1"/>
</dbReference>
<dbReference type="GO" id="GO:0006270">
    <property type="term" value="P:DNA replication initiation"/>
    <property type="evidence" value="ECO:0007669"/>
    <property type="project" value="InterPro"/>
</dbReference>